<gene>
    <name evidence="1" type="ORF">LKD48_11420</name>
</gene>
<dbReference type="AlphaFoldDB" id="A0AAE3JC76"/>
<dbReference type="InterPro" id="IPR025412">
    <property type="entry name" value="DUF4304"/>
</dbReference>
<dbReference type="Proteomes" id="UP001198200">
    <property type="component" value="Unassembled WGS sequence"/>
</dbReference>
<dbReference type="RefSeq" id="WP_308732058.1">
    <property type="nucleotide sequence ID" value="NZ_JAJEQN010000029.1"/>
</dbReference>
<evidence type="ECO:0000313" key="1">
    <source>
        <dbReference type="EMBL" id="MCC2222235.1"/>
    </source>
</evidence>
<organism evidence="1 2">
    <name type="scientific">Anthropogastromicrobium aceti</name>
    <dbReference type="NCBI Taxonomy" id="2981768"/>
    <lineage>
        <taxon>Bacteria</taxon>
        <taxon>Bacillati</taxon>
        <taxon>Bacillota</taxon>
        <taxon>Clostridia</taxon>
        <taxon>Lachnospirales</taxon>
        <taxon>Lachnospiraceae</taxon>
        <taxon>Anthropogastromicrobium</taxon>
    </lineage>
</organism>
<evidence type="ECO:0000313" key="2">
    <source>
        <dbReference type="Proteomes" id="UP001198200"/>
    </source>
</evidence>
<keyword evidence="2" id="KW-1185">Reference proteome</keyword>
<protein>
    <submittedName>
        <fullName evidence="1">DUF4304 domain-containing protein</fullName>
    </submittedName>
</protein>
<proteinExistence type="predicted"/>
<sequence>MDTKNFKDLCDRLLKKYGFKKKKTMYYKDSDDGIRCGVYLQRSSYGKVYYFNYYYFLDNSNAKLFPQYFEADVYGRITVLSKIKDWDDNYHQTELIEYELYEEKELEEYLEKGIQDEILLPVKKGRQVIFDMVKNGTCIIYKFRSKEEEEVMQKLYDFKTGEGQKA</sequence>
<dbReference type="EMBL" id="JAJEQN010000029">
    <property type="protein sequence ID" value="MCC2222235.1"/>
    <property type="molecule type" value="Genomic_DNA"/>
</dbReference>
<comment type="caution">
    <text evidence="1">The sequence shown here is derived from an EMBL/GenBank/DDBJ whole genome shotgun (WGS) entry which is preliminary data.</text>
</comment>
<reference evidence="1 2" key="1">
    <citation type="submission" date="2021-10" db="EMBL/GenBank/DDBJ databases">
        <title>Anaerobic single-cell dispensing facilitates the cultivation of human gut bacteria.</title>
        <authorList>
            <person name="Afrizal A."/>
        </authorList>
    </citation>
    <scope>NUCLEOTIDE SEQUENCE [LARGE SCALE GENOMIC DNA]</scope>
    <source>
        <strain evidence="1 2">CLA-AA-H224</strain>
    </source>
</reference>
<name>A0AAE3JC76_9FIRM</name>
<dbReference type="Pfam" id="PF14137">
    <property type="entry name" value="DUF4304"/>
    <property type="match status" value="1"/>
</dbReference>
<accession>A0AAE3JC76</accession>